<gene>
    <name evidence="3" type="ORF">SAMN02745244_03371</name>
</gene>
<feature type="domain" description="DUF3071" evidence="2">
    <location>
        <begin position="2"/>
        <end position="118"/>
    </location>
</feature>
<name>A0A1M6MJL5_9ACTN</name>
<evidence type="ECO:0000313" key="4">
    <source>
        <dbReference type="Proteomes" id="UP000184512"/>
    </source>
</evidence>
<organism evidence="3 4">
    <name type="scientific">Tessaracoccus bendigoensis DSM 12906</name>
    <dbReference type="NCBI Taxonomy" id="1123357"/>
    <lineage>
        <taxon>Bacteria</taxon>
        <taxon>Bacillati</taxon>
        <taxon>Actinomycetota</taxon>
        <taxon>Actinomycetes</taxon>
        <taxon>Propionibacteriales</taxon>
        <taxon>Propionibacteriaceae</taxon>
        <taxon>Tessaracoccus</taxon>
    </lineage>
</organism>
<feature type="compositionally biased region" description="Basic and acidic residues" evidence="1">
    <location>
        <begin position="242"/>
        <end position="251"/>
    </location>
</feature>
<feature type="region of interest" description="Disordered" evidence="1">
    <location>
        <begin position="164"/>
        <end position="185"/>
    </location>
</feature>
<dbReference type="AlphaFoldDB" id="A0A1M6MJL5"/>
<dbReference type="STRING" id="1123357.SAMN02745244_03371"/>
<proteinExistence type="predicted"/>
<feature type="region of interest" description="Disordered" evidence="1">
    <location>
        <begin position="219"/>
        <end position="317"/>
    </location>
</feature>
<dbReference type="RefSeq" id="WP_073190637.1">
    <property type="nucleotide sequence ID" value="NZ_FQZG01000089.1"/>
</dbReference>
<evidence type="ECO:0000256" key="1">
    <source>
        <dbReference type="SAM" id="MobiDB-lite"/>
    </source>
</evidence>
<dbReference type="Pfam" id="PF11268">
    <property type="entry name" value="DUF3071"/>
    <property type="match status" value="1"/>
</dbReference>
<accession>A0A1M6MJL5</accession>
<dbReference type="OrthoDB" id="5180791at2"/>
<dbReference type="EMBL" id="FQZG01000089">
    <property type="protein sequence ID" value="SHJ83473.1"/>
    <property type="molecule type" value="Genomic_DNA"/>
</dbReference>
<feature type="region of interest" description="Disordered" evidence="1">
    <location>
        <begin position="1"/>
        <end position="31"/>
    </location>
</feature>
<evidence type="ECO:0000259" key="2">
    <source>
        <dbReference type="Pfam" id="PF11268"/>
    </source>
</evidence>
<sequence>MDNALTPREIQSRIRSGASVEDVASESGMDHGRVEVFAGPVLAEREHIAGAARISTVRRRGESGSHRRLEDLISQRLRSRGLDPDTLDWDAWRQSNLKWRVVAKLGAEAEPRTAEFVFDAKARFSLADNADARWLIGEEPPGAPPEEENTVDFNDELALVRAVSQPTPESPGDDVPASELMHDGNEDTSQLDRLYDMLSGISEDSVRIYTGILDPVLYEAKPEDPGTGPAPEAKATPDDAPAPDHEADEPTTKVVFEDSDPLAPSSEAGAAGAASNQETTQEALVEGDDLKKPVRTRKRRAQVPSWDEIMFGGPTPK</sequence>
<keyword evidence="4" id="KW-1185">Reference proteome</keyword>
<protein>
    <recommendedName>
        <fullName evidence="2">DUF3071 domain-containing protein</fullName>
    </recommendedName>
</protein>
<dbReference type="NCBIfam" id="NF040712">
    <property type="entry name" value="SepH"/>
    <property type="match status" value="1"/>
</dbReference>
<evidence type="ECO:0000313" key="3">
    <source>
        <dbReference type="EMBL" id="SHJ83473.1"/>
    </source>
</evidence>
<dbReference type="Proteomes" id="UP000184512">
    <property type="component" value="Unassembled WGS sequence"/>
</dbReference>
<reference evidence="3 4" key="1">
    <citation type="submission" date="2016-11" db="EMBL/GenBank/DDBJ databases">
        <authorList>
            <person name="Jaros S."/>
            <person name="Januszkiewicz K."/>
            <person name="Wedrychowicz H."/>
        </authorList>
    </citation>
    <scope>NUCLEOTIDE SEQUENCE [LARGE SCALE GENOMIC DNA]</scope>
    <source>
        <strain evidence="3 4">DSM 12906</strain>
    </source>
</reference>
<dbReference type="InterPro" id="IPR021421">
    <property type="entry name" value="DUF3071"/>
</dbReference>
<dbReference type="InterPro" id="IPR047682">
    <property type="entry name" value="SepH-like"/>
</dbReference>